<reference evidence="2" key="1">
    <citation type="journal article" date="2019" name="Int. J. Syst. Evol. Microbiol.">
        <title>The Global Catalogue of Microorganisms (GCM) 10K type strain sequencing project: providing services to taxonomists for standard genome sequencing and annotation.</title>
        <authorList>
            <consortium name="The Broad Institute Genomics Platform"/>
            <consortium name="The Broad Institute Genome Sequencing Center for Infectious Disease"/>
            <person name="Wu L."/>
            <person name="Ma J."/>
        </authorList>
    </citation>
    <scope>NUCLEOTIDE SEQUENCE [LARGE SCALE GENOMIC DNA]</scope>
    <source>
        <strain evidence="2">CGMCC 1.10832</strain>
    </source>
</reference>
<dbReference type="InterPro" id="IPR018700">
    <property type="entry name" value="DUF2204"/>
</dbReference>
<organism evidence="1 2">
    <name type="scientific">Marivirga lumbricoides</name>
    <dbReference type="NCBI Taxonomy" id="1046115"/>
    <lineage>
        <taxon>Bacteria</taxon>
        <taxon>Pseudomonadati</taxon>
        <taxon>Bacteroidota</taxon>
        <taxon>Cytophagia</taxon>
        <taxon>Cytophagales</taxon>
        <taxon>Marivirgaceae</taxon>
        <taxon>Marivirga</taxon>
    </lineage>
</organism>
<keyword evidence="2" id="KW-1185">Reference proteome</keyword>
<gene>
    <name evidence="1" type="ORF">GCM10011506_31270</name>
</gene>
<dbReference type="SUPFAM" id="SSF81301">
    <property type="entry name" value="Nucleotidyltransferase"/>
    <property type="match status" value="1"/>
</dbReference>
<dbReference type="InterPro" id="IPR043519">
    <property type="entry name" value="NT_sf"/>
</dbReference>
<proteinExistence type="predicted"/>
<dbReference type="EMBL" id="BMEC01000010">
    <property type="protein sequence ID" value="GGC43424.1"/>
    <property type="molecule type" value="Genomic_DNA"/>
</dbReference>
<protein>
    <recommendedName>
        <fullName evidence="3">Nucleotidyltransferase DUF2204</fullName>
    </recommendedName>
</protein>
<dbReference type="Proteomes" id="UP000636010">
    <property type="component" value="Unassembled WGS sequence"/>
</dbReference>
<dbReference type="RefSeq" id="WP_229712618.1">
    <property type="nucleotide sequence ID" value="NZ_BAABHU010000010.1"/>
</dbReference>
<sequence>MNTIWKENIDNFIHLANLHGVKMIMIGGGAVNFHGYQRHSADVHFWIDTQEENLQKLVIVFRDMGFYLEDFPKEGKEGKQNISVKFSPEDLNLELITKFHISKSFDQALADSEEVSIQKEKVMKWNVLQLSDLLESKERAARPKDLLDIQQLKEIHMLD</sequence>
<comment type="caution">
    <text evidence="1">The sequence shown here is derived from an EMBL/GenBank/DDBJ whole genome shotgun (WGS) entry which is preliminary data.</text>
</comment>
<name>A0ABQ1MMW5_9BACT</name>
<dbReference type="Gene3D" id="3.30.460.40">
    <property type="match status" value="1"/>
</dbReference>
<accession>A0ABQ1MMW5</accession>
<evidence type="ECO:0000313" key="2">
    <source>
        <dbReference type="Proteomes" id="UP000636010"/>
    </source>
</evidence>
<dbReference type="Pfam" id="PF09970">
    <property type="entry name" value="DUF2204"/>
    <property type="match status" value="1"/>
</dbReference>
<evidence type="ECO:0000313" key="1">
    <source>
        <dbReference type="EMBL" id="GGC43424.1"/>
    </source>
</evidence>
<evidence type="ECO:0008006" key="3">
    <source>
        <dbReference type="Google" id="ProtNLM"/>
    </source>
</evidence>